<dbReference type="OrthoDB" id="6499973at2759"/>
<keyword evidence="3" id="KW-1185">Reference proteome</keyword>
<name>A0A8S1BXR5_9INSE</name>
<feature type="compositionally biased region" description="Polar residues" evidence="1">
    <location>
        <begin position="48"/>
        <end position="58"/>
    </location>
</feature>
<dbReference type="AlphaFoldDB" id="A0A8S1BXR5"/>
<accession>A0A8S1BXR5</accession>
<dbReference type="EMBL" id="CADEPI010000003">
    <property type="protein sequence ID" value="CAB3360460.1"/>
    <property type="molecule type" value="Genomic_DNA"/>
</dbReference>
<reference evidence="2 3" key="1">
    <citation type="submission" date="2020-04" db="EMBL/GenBank/DDBJ databases">
        <authorList>
            <person name="Alioto T."/>
            <person name="Alioto T."/>
            <person name="Gomez Garrido J."/>
        </authorList>
    </citation>
    <scope>NUCLEOTIDE SEQUENCE [LARGE SCALE GENOMIC DNA]</scope>
</reference>
<proteinExistence type="predicted"/>
<sequence length="155" mass="17106">MLDDEDDSLSGVSAGADLGRLYRSHSLPHCLLLKQDSASSSRLKDSGVPTSNTNSSRQSSKKGVQHHGLLPDLRTLLTLTQHYYPEGGWGWVVVVVAMLVQILTHGLHYSFGVLLGEVIGNFGHNMGETAPSYRTERRYHAELGSFGHFEEPRDF</sequence>
<feature type="region of interest" description="Disordered" evidence="1">
    <location>
        <begin position="41"/>
        <end position="65"/>
    </location>
</feature>
<protein>
    <submittedName>
        <fullName evidence="2">Uncharacterized protein</fullName>
    </submittedName>
</protein>
<evidence type="ECO:0000256" key="1">
    <source>
        <dbReference type="SAM" id="MobiDB-lite"/>
    </source>
</evidence>
<comment type="caution">
    <text evidence="2">The sequence shown here is derived from an EMBL/GenBank/DDBJ whole genome shotgun (WGS) entry which is preliminary data.</text>
</comment>
<gene>
    <name evidence="2" type="ORF">CLODIP_2_CD08929</name>
</gene>
<evidence type="ECO:0000313" key="2">
    <source>
        <dbReference type="EMBL" id="CAB3360460.1"/>
    </source>
</evidence>
<organism evidence="2 3">
    <name type="scientific">Cloeon dipterum</name>
    <dbReference type="NCBI Taxonomy" id="197152"/>
    <lineage>
        <taxon>Eukaryota</taxon>
        <taxon>Metazoa</taxon>
        <taxon>Ecdysozoa</taxon>
        <taxon>Arthropoda</taxon>
        <taxon>Hexapoda</taxon>
        <taxon>Insecta</taxon>
        <taxon>Pterygota</taxon>
        <taxon>Palaeoptera</taxon>
        <taxon>Ephemeroptera</taxon>
        <taxon>Pisciforma</taxon>
        <taxon>Baetidae</taxon>
        <taxon>Cloeon</taxon>
    </lineage>
</organism>
<evidence type="ECO:0000313" key="3">
    <source>
        <dbReference type="Proteomes" id="UP000494165"/>
    </source>
</evidence>
<dbReference type="Proteomes" id="UP000494165">
    <property type="component" value="Unassembled WGS sequence"/>
</dbReference>